<keyword evidence="8" id="KW-1185">Reference proteome</keyword>
<evidence type="ECO:0000256" key="4">
    <source>
        <dbReference type="ARBA" id="ARBA00022989"/>
    </source>
</evidence>
<proteinExistence type="predicted"/>
<name>A0A437SXE6_9LACO</name>
<comment type="caution">
    <text evidence="7">The sequence shown here is derived from an EMBL/GenBank/DDBJ whole genome shotgun (WGS) entry which is preliminary data.</text>
</comment>
<dbReference type="AlphaFoldDB" id="A0A437SXE6"/>
<keyword evidence="4 6" id="KW-1133">Transmembrane helix</keyword>
<dbReference type="CDD" id="cd06173">
    <property type="entry name" value="MFS_MefA_like"/>
    <property type="match status" value="1"/>
</dbReference>
<dbReference type="PANTHER" id="PTHR23513:SF6">
    <property type="entry name" value="MAJOR FACILITATOR SUPERFAMILY ASSOCIATED DOMAIN-CONTAINING PROTEIN"/>
    <property type="match status" value="1"/>
</dbReference>
<feature type="transmembrane region" description="Helical" evidence="6">
    <location>
        <begin position="227"/>
        <end position="248"/>
    </location>
</feature>
<keyword evidence="2" id="KW-1003">Cell membrane</keyword>
<evidence type="ECO:0000256" key="3">
    <source>
        <dbReference type="ARBA" id="ARBA00022692"/>
    </source>
</evidence>
<feature type="transmembrane region" description="Helical" evidence="6">
    <location>
        <begin position="103"/>
        <end position="123"/>
    </location>
</feature>
<evidence type="ECO:0000313" key="7">
    <source>
        <dbReference type="EMBL" id="RVU71596.1"/>
    </source>
</evidence>
<dbReference type="InterPro" id="IPR011701">
    <property type="entry name" value="MFS"/>
</dbReference>
<accession>A0A437SXE6</accession>
<gene>
    <name evidence="7" type="ORF">EJK17_01075</name>
</gene>
<dbReference type="Pfam" id="PF07690">
    <property type="entry name" value="MFS_1"/>
    <property type="match status" value="1"/>
</dbReference>
<dbReference type="EMBL" id="RXIA01000003">
    <property type="protein sequence ID" value="RVU71596.1"/>
    <property type="molecule type" value="Genomic_DNA"/>
</dbReference>
<feature type="transmembrane region" description="Helical" evidence="6">
    <location>
        <begin position="170"/>
        <end position="188"/>
    </location>
</feature>
<sequence>MFKRFHCKNFNVLDLLTGRVATNIADSLFYMTILWFFKSKFHSPTIVSLIFIADSTIDTLAFAFGPVIDRIKIKQLLQKVNIAQTLLSLICIWLFQFKNCQTIAIVALTGIYVFSTIGSTLIYPAESKILPVIVTKNKLPKINGLFQMTYQSLDLFLDALATLLITLYSFSATMAISALCFALAIIFYRQLHLPKIENTNHADRNLLKNYLFDLKEGWQTLQHEEQIFALILPFAITNLFYGIAAVGLPYFTSKYISHTAFGYGSLELISSIGGLIASIVIQRLHFKQKKLPNLVTLCLFLAGASIIFEVLTAKYFLLLILIFAFSSSFWIGLMNINFEILVQESFAPKILGRIATINSSIINCMIPIGSALGGIIVQHLGANFAIMSQGMAEVITAIFYLIIFAKF</sequence>
<feature type="transmembrane region" description="Helical" evidence="6">
    <location>
        <begin position="12"/>
        <end position="37"/>
    </location>
</feature>
<feature type="transmembrane region" description="Helical" evidence="6">
    <location>
        <begin position="317"/>
        <end position="338"/>
    </location>
</feature>
<keyword evidence="3 6" id="KW-0812">Transmembrane</keyword>
<reference evidence="7 8" key="1">
    <citation type="submission" date="2018-12" db="EMBL/GenBank/DDBJ databases">
        <authorList>
            <person name="Meng J."/>
        </authorList>
    </citation>
    <scope>NUCLEOTIDE SEQUENCE [LARGE SCALE GENOMIC DNA]</scope>
    <source>
        <strain evidence="7 8">HT111-2</strain>
    </source>
</reference>
<dbReference type="InterPro" id="IPR036259">
    <property type="entry name" value="MFS_trans_sf"/>
</dbReference>
<feature type="transmembrane region" description="Helical" evidence="6">
    <location>
        <begin position="49"/>
        <end position="68"/>
    </location>
</feature>
<comment type="subcellular location">
    <subcellularLocation>
        <location evidence="1">Cell membrane</location>
        <topology evidence="1">Multi-pass membrane protein</topology>
    </subcellularLocation>
</comment>
<organism evidence="7 8">
    <name type="scientific">Lactobacillus xujianguonis</name>
    <dbReference type="NCBI Taxonomy" id="2495899"/>
    <lineage>
        <taxon>Bacteria</taxon>
        <taxon>Bacillati</taxon>
        <taxon>Bacillota</taxon>
        <taxon>Bacilli</taxon>
        <taxon>Lactobacillales</taxon>
        <taxon>Lactobacillaceae</taxon>
        <taxon>Lactobacillus</taxon>
    </lineage>
</organism>
<keyword evidence="5 6" id="KW-0472">Membrane</keyword>
<evidence type="ECO:0000256" key="1">
    <source>
        <dbReference type="ARBA" id="ARBA00004651"/>
    </source>
</evidence>
<dbReference type="GO" id="GO:0005886">
    <property type="term" value="C:plasma membrane"/>
    <property type="evidence" value="ECO:0007669"/>
    <property type="project" value="UniProtKB-SubCell"/>
</dbReference>
<dbReference type="SUPFAM" id="SSF103473">
    <property type="entry name" value="MFS general substrate transporter"/>
    <property type="match status" value="1"/>
</dbReference>
<feature type="transmembrane region" description="Helical" evidence="6">
    <location>
        <begin position="260"/>
        <end position="281"/>
    </location>
</feature>
<evidence type="ECO:0000256" key="6">
    <source>
        <dbReference type="SAM" id="Phobius"/>
    </source>
</evidence>
<evidence type="ECO:0000313" key="8">
    <source>
        <dbReference type="Proteomes" id="UP000288291"/>
    </source>
</evidence>
<evidence type="ECO:0000256" key="5">
    <source>
        <dbReference type="ARBA" id="ARBA00023136"/>
    </source>
</evidence>
<feature type="transmembrane region" description="Helical" evidence="6">
    <location>
        <begin position="382"/>
        <end position="405"/>
    </location>
</feature>
<feature type="transmembrane region" description="Helical" evidence="6">
    <location>
        <begin position="80"/>
        <end position="97"/>
    </location>
</feature>
<dbReference type="Gene3D" id="1.20.1250.20">
    <property type="entry name" value="MFS general substrate transporter like domains"/>
    <property type="match status" value="1"/>
</dbReference>
<dbReference type="RefSeq" id="WP_127796136.1">
    <property type="nucleotide sequence ID" value="NZ_ML136872.1"/>
</dbReference>
<protein>
    <submittedName>
        <fullName evidence="7">MFS transporter</fullName>
    </submittedName>
</protein>
<dbReference type="Proteomes" id="UP000288291">
    <property type="component" value="Unassembled WGS sequence"/>
</dbReference>
<feature type="transmembrane region" description="Helical" evidence="6">
    <location>
        <begin position="293"/>
        <end position="311"/>
    </location>
</feature>
<evidence type="ECO:0000256" key="2">
    <source>
        <dbReference type="ARBA" id="ARBA00022475"/>
    </source>
</evidence>
<dbReference type="PANTHER" id="PTHR23513">
    <property type="entry name" value="INTEGRAL MEMBRANE EFFLUX PROTEIN-RELATED"/>
    <property type="match status" value="1"/>
</dbReference>
<feature type="transmembrane region" description="Helical" evidence="6">
    <location>
        <begin position="350"/>
        <end position="376"/>
    </location>
</feature>
<dbReference type="GO" id="GO:0022857">
    <property type="term" value="F:transmembrane transporter activity"/>
    <property type="evidence" value="ECO:0007669"/>
    <property type="project" value="InterPro"/>
</dbReference>